<feature type="domain" description="Integrase catalytic" evidence="16">
    <location>
        <begin position="1"/>
        <end position="107"/>
    </location>
</feature>
<dbReference type="InterPro" id="IPR012337">
    <property type="entry name" value="RNaseH-like_sf"/>
</dbReference>
<accession>A0A9Q3FA22</accession>
<keyword evidence="6" id="KW-0378">Hydrolase</keyword>
<evidence type="ECO:0000256" key="10">
    <source>
        <dbReference type="ARBA" id="ARBA00022918"/>
    </source>
</evidence>
<evidence type="ECO:0000313" key="18">
    <source>
        <dbReference type="Proteomes" id="UP000765509"/>
    </source>
</evidence>
<evidence type="ECO:0000256" key="8">
    <source>
        <dbReference type="ARBA" id="ARBA00022884"/>
    </source>
</evidence>
<sequence>METLHDRSLKKVVSDRGGEFLNKKFKSLLEAQGFTHVFLPADTPQQNGFAERANWTILEKAWCILNTSNLSSSYWEEAINTSTILSNLTPTPSRKNLSPYSLWKRTPPRIKNLRVFGCRAVVSIPKHNHDWKLGPLGKEGIMLGYENDNSLNQILRLTNRNILISRHVKFDESVFPSLKQATQTQDQSAIMWGNYSSPTKMVDEAHLVRAESVDEARSAESLEVIQEEAQEEVDELLAFSNYSGVEEVETPPMNHSCIKVIGPRHPTMYSSNIDRSNILPFGQRPKVLITSASDCPRTYKKALFSADKALWEVEIKKKLQAMNNLSVWDVVDLKSDYKLVGTNWVFRIKRNHLNEIPEHKARLCAQGFTQTPGLDFDKTYSPTGRLNSLQTLIAFEASRNIEFHQVEVKSAFLNAPLTETVYLSIPQGLSLDQRKCCIRLNKAIYGLKQAPLAWYERL</sequence>
<keyword evidence="8" id="KW-0694">RNA-binding</keyword>
<dbReference type="InterPro" id="IPR039537">
    <property type="entry name" value="Retrotran_Ty1/copia-like"/>
</dbReference>
<evidence type="ECO:0000256" key="3">
    <source>
        <dbReference type="ARBA" id="ARBA00022722"/>
    </source>
</evidence>
<evidence type="ECO:0000256" key="4">
    <source>
        <dbReference type="ARBA" id="ARBA00022723"/>
    </source>
</evidence>
<dbReference type="GO" id="GO:0016787">
    <property type="term" value="F:hydrolase activity"/>
    <property type="evidence" value="ECO:0007669"/>
    <property type="project" value="UniProtKB-KW"/>
</dbReference>
<evidence type="ECO:0000256" key="5">
    <source>
        <dbReference type="ARBA" id="ARBA00022759"/>
    </source>
</evidence>
<dbReference type="GO" id="GO:0004519">
    <property type="term" value="F:endonuclease activity"/>
    <property type="evidence" value="ECO:0007669"/>
    <property type="project" value="UniProtKB-KW"/>
</dbReference>
<dbReference type="EMBL" id="AVOT02041045">
    <property type="protein sequence ID" value="MBW0536313.1"/>
    <property type="molecule type" value="Genomic_DNA"/>
</dbReference>
<evidence type="ECO:0000259" key="16">
    <source>
        <dbReference type="PROSITE" id="PS50994"/>
    </source>
</evidence>
<evidence type="ECO:0000256" key="15">
    <source>
        <dbReference type="ARBA" id="ARBA00049244"/>
    </source>
</evidence>
<keyword evidence="3" id="KW-0540">Nuclease</keyword>
<dbReference type="InterPro" id="IPR036397">
    <property type="entry name" value="RNaseH_sf"/>
</dbReference>
<evidence type="ECO:0000256" key="12">
    <source>
        <dbReference type="ARBA" id="ARBA00023172"/>
    </source>
</evidence>
<dbReference type="Pfam" id="PF25597">
    <property type="entry name" value="SH3_retrovirus"/>
    <property type="match status" value="1"/>
</dbReference>
<evidence type="ECO:0000256" key="7">
    <source>
        <dbReference type="ARBA" id="ARBA00022842"/>
    </source>
</evidence>
<keyword evidence="5" id="KW-0255">Endonuclease</keyword>
<keyword evidence="9" id="KW-0229">DNA integration</keyword>
<dbReference type="SUPFAM" id="SSF53098">
    <property type="entry name" value="Ribonuclease H-like"/>
    <property type="match status" value="1"/>
</dbReference>
<name>A0A9Q3FA22_9BASI</name>
<evidence type="ECO:0000256" key="11">
    <source>
        <dbReference type="ARBA" id="ARBA00022932"/>
    </source>
</evidence>
<dbReference type="GO" id="GO:0003723">
    <property type="term" value="F:RNA binding"/>
    <property type="evidence" value="ECO:0007669"/>
    <property type="project" value="UniProtKB-KW"/>
</dbReference>
<evidence type="ECO:0000256" key="2">
    <source>
        <dbReference type="ARBA" id="ARBA00022695"/>
    </source>
</evidence>
<dbReference type="GO" id="GO:0046872">
    <property type="term" value="F:metal ion binding"/>
    <property type="evidence" value="ECO:0007669"/>
    <property type="project" value="UniProtKB-KW"/>
</dbReference>
<keyword evidence="10" id="KW-0695">RNA-directed DNA polymerase</keyword>
<dbReference type="PANTHER" id="PTHR42648">
    <property type="entry name" value="TRANSPOSASE, PUTATIVE-RELATED"/>
    <property type="match status" value="1"/>
</dbReference>
<dbReference type="Proteomes" id="UP000765509">
    <property type="component" value="Unassembled WGS sequence"/>
</dbReference>
<dbReference type="GO" id="GO:0032196">
    <property type="term" value="P:transposition"/>
    <property type="evidence" value="ECO:0007669"/>
    <property type="project" value="UniProtKB-KW"/>
</dbReference>
<keyword evidence="11" id="KW-0808">Transferase</keyword>
<dbReference type="AlphaFoldDB" id="A0A9Q3FA22"/>
<evidence type="ECO:0000256" key="14">
    <source>
        <dbReference type="ARBA" id="ARBA00048173"/>
    </source>
</evidence>
<dbReference type="InterPro" id="IPR057670">
    <property type="entry name" value="SH3_retrovirus"/>
</dbReference>
<keyword evidence="11" id="KW-0239">DNA-directed DNA polymerase</keyword>
<dbReference type="GO" id="GO:0006310">
    <property type="term" value="P:DNA recombination"/>
    <property type="evidence" value="ECO:0007669"/>
    <property type="project" value="UniProtKB-KW"/>
</dbReference>
<keyword evidence="7" id="KW-0460">Magnesium</keyword>
<keyword evidence="2" id="KW-0548">Nucleotidyltransferase</keyword>
<keyword evidence="12" id="KW-0233">DNA recombination</keyword>
<comment type="catalytic activity">
    <reaction evidence="14">
        <text>DNA(n) + a 2'-deoxyribonucleoside 5'-triphosphate = DNA(n+1) + diphosphate</text>
        <dbReference type="Rhea" id="RHEA:22508"/>
        <dbReference type="Rhea" id="RHEA-COMP:17339"/>
        <dbReference type="Rhea" id="RHEA-COMP:17340"/>
        <dbReference type="ChEBI" id="CHEBI:33019"/>
        <dbReference type="ChEBI" id="CHEBI:61560"/>
        <dbReference type="ChEBI" id="CHEBI:173112"/>
        <dbReference type="EC" id="2.7.7.49"/>
    </reaction>
</comment>
<dbReference type="PANTHER" id="PTHR42648:SF11">
    <property type="entry name" value="TRANSPOSON TY4-P GAG-POL POLYPROTEIN"/>
    <property type="match status" value="1"/>
</dbReference>
<keyword evidence="18" id="KW-1185">Reference proteome</keyword>
<dbReference type="InterPro" id="IPR013103">
    <property type="entry name" value="RVT_2"/>
</dbReference>
<evidence type="ECO:0000256" key="13">
    <source>
        <dbReference type="ARBA" id="ARBA00023268"/>
    </source>
</evidence>
<dbReference type="Gene3D" id="3.30.420.10">
    <property type="entry name" value="Ribonuclease H-like superfamily/Ribonuclease H"/>
    <property type="match status" value="1"/>
</dbReference>
<dbReference type="OrthoDB" id="5017987at2759"/>
<comment type="catalytic activity">
    <reaction evidence="15">
        <text>DNA(n) + a 2'-deoxyribonucleoside 5'-triphosphate = DNA(n+1) + diphosphate</text>
        <dbReference type="Rhea" id="RHEA:22508"/>
        <dbReference type="Rhea" id="RHEA-COMP:17339"/>
        <dbReference type="Rhea" id="RHEA-COMP:17340"/>
        <dbReference type="ChEBI" id="CHEBI:33019"/>
        <dbReference type="ChEBI" id="CHEBI:61560"/>
        <dbReference type="ChEBI" id="CHEBI:173112"/>
        <dbReference type="EC" id="2.7.7.7"/>
    </reaction>
</comment>
<proteinExistence type="predicted"/>
<dbReference type="GO" id="GO:0005634">
    <property type="term" value="C:nucleus"/>
    <property type="evidence" value="ECO:0007669"/>
    <property type="project" value="UniProtKB-ARBA"/>
</dbReference>
<dbReference type="Pfam" id="PF07727">
    <property type="entry name" value="RVT_2"/>
    <property type="match status" value="1"/>
</dbReference>
<evidence type="ECO:0000313" key="17">
    <source>
        <dbReference type="EMBL" id="MBW0536313.1"/>
    </source>
</evidence>
<protein>
    <recommendedName>
        <fullName evidence="16">Integrase catalytic domain-containing protein</fullName>
    </recommendedName>
</protein>
<dbReference type="GO" id="GO:0015074">
    <property type="term" value="P:DNA integration"/>
    <property type="evidence" value="ECO:0007669"/>
    <property type="project" value="UniProtKB-KW"/>
</dbReference>
<dbReference type="PROSITE" id="PS50994">
    <property type="entry name" value="INTEGRASE"/>
    <property type="match status" value="1"/>
</dbReference>
<evidence type="ECO:0000256" key="9">
    <source>
        <dbReference type="ARBA" id="ARBA00022908"/>
    </source>
</evidence>
<reference evidence="17" key="1">
    <citation type="submission" date="2021-03" db="EMBL/GenBank/DDBJ databases">
        <title>Draft genome sequence of rust myrtle Austropuccinia psidii MF-1, a brazilian biotype.</title>
        <authorList>
            <person name="Quecine M.C."/>
            <person name="Pachon D.M.R."/>
            <person name="Bonatelli M.L."/>
            <person name="Correr F.H."/>
            <person name="Franceschini L.M."/>
            <person name="Leite T.F."/>
            <person name="Margarido G.R.A."/>
            <person name="Almeida C.A."/>
            <person name="Ferrarezi J.A."/>
            <person name="Labate C.A."/>
        </authorList>
    </citation>
    <scope>NUCLEOTIDE SEQUENCE</scope>
    <source>
        <strain evidence="17">MF-1</strain>
    </source>
</reference>
<organism evidence="17 18">
    <name type="scientific">Austropuccinia psidii MF-1</name>
    <dbReference type="NCBI Taxonomy" id="1389203"/>
    <lineage>
        <taxon>Eukaryota</taxon>
        <taxon>Fungi</taxon>
        <taxon>Dikarya</taxon>
        <taxon>Basidiomycota</taxon>
        <taxon>Pucciniomycotina</taxon>
        <taxon>Pucciniomycetes</taxon>
        <taxon>Pucciniales</taxon>
        <taxon>Sphaerophragmiaceae</taxon>
        <taxon>Austropuccinia</taxon>
    </lineage>
</organism>
<gene>
    <name evidence="17" type="ORF">O181_076028</name>
</gene>
<dbReference type="GO" id="GO:0003964">
    <property type="term" value="F:RNA-directed DNA polymerase activity"/>
    <property type="evidence" value="ECO:0007669"/>
    <property type="project" value="UniProtKB-KW"/>
</dbReference>
<keyword evidence="1" id="KW-0815">Transposition</keyword>
<comment type="caution">
    <text evidence="17">The sequence shown here is derived from an EMBL/GenBank/DDBJ whole genome shotgun (WGS) entry which is preliminary data.</text>
</comment>
<dbReference type="InterPro" id="IPR001584">
    <property type="entry name" value="Integrase_cat-core"/>
</dbReference>
<keyword evidence="13" id="KW-0511">Multifunctional enzyme</keyword>
<keyword evidence="4" id="KW-0479">Metal-binding</keyword>
<evidence type="ECO:0000256" key="1">
    <source>
        <dbReference type="ARBA" id="ARBA00022578"/>
    </source>
</evidence>
<evidence type="ECO:0000256" key="6">
    <source>
        <dbReference type="ARBA" id="ARBA00022801"/>
    </source>
</evidence>
<dbReference type="GO" id="GO:0003887">
    <property type="term" value="F:DNA-directed DNA polymerase activity"/>
    <property type="evidence" value="ECO:0007669"/>
    <property type="project" value="UniProtKB-KW"/>
</dbReference>